<dbReference type="Gene3D" id="3.10.350.10">
    <property type="entry name" value="LysM domain"/>
    <property type="match status" value="2"/>
</dbReference>
<evidence type="ECO:0000259" key="1">
    <source>
        <dbReference type="PROSITE" id="PS51782"/>
    </source>
</evidence>
<dbReference type="AlphaFoldDB" id="A0AAC9PWV5"/>
<dbReference type="PANTHER" id="PTHR33734">
    <property type="entry name" value="LYSM DOMAIN-CONTAINING GPI-ANCHORED PROTEIN 2"/>
    <property type="match status" value="1"/>
</dbReference>
<evidence type="ECO:0000313" key="2">
    <source>
        <dbReference type="EMBL" id="APY00113.1"/>
    </source>
</evidence>
<proteinExistence type="predicted"/>
<dbReference type="Pfam" id="PF01476">
    <property type="entry name" value="LysM"/>
    <property type="match status" value="2"/>
</dbReference>
<accession>A0AAC9PWV5</accession>
<organism evidence="2 3">
    <name type="scientific">Lacinutrix venerupis</name>
    <dbReference type="NCBI Taxonomy" id="1486034"/>
    <lineage>
        <taxon>Bacteria</taxon>
        <taxon>Pseudomonadati</taxon>
        <taxon>Bacteroidota</taxon>
        <taxon>Flavobacteriia</taxon>
        <taxon>Flavobacteriales</taxon>
        <taxon>Flavobacteriaceae</taxon>
        <taxon>Lacinutrix</taxon>
    </lineage>
</organism>
<feature type="domain" description="LysM" evidence="1">
    <location>
        <begin position="56"/>
        <end position="99"/>
    </location>
</feature>
<dbReference type="InterPro" id="IPR018392">
    <property type="entry name" value="LysM"/>
</dbReference>
<dbReference type="PROSITE" id="PS51782">
    <property type="entry name" value="LYSM"/>
    <property type="match status" value="2"/>
</dbReference>
<evidence type="ECO:0000313" key="3">
    <source>
        <dbReference type="Proteomes" id="UP000187506"/>
    </source>
</evidence>
<protein>
    <recommendedName>
        <fullName evidence="1">LysM domain-containing protein</fullName>
    </recommendedName>
</protein>
<dbReference type="Proteomes" id="UP000187506">
    <property type="component" value="Chromosome"/>
</dbReference>
<dbReference type="SMART" id="SM00257">
    <property type="entry name" value="LysM"/>
    <property type="match status" value="2"/>
</dbReference>
<name>A0AAC9PWV5_9FLAO</name>
<feature type="domain" description="LysM" evidence="1">
    <location>
        <begin position="111"/>
        <end position="154"/>
    </location>
</feature>
<keyword evidence="3" id="KW-1185">Reference proteome</keyword>
<dbReference type="KEGG" id="lvn:BWR22_07250"/>
<dbReference type="InterPro" id="IPR036779">
    <property type="entry name" value="LysM_dom_sf"/>
</dbReference>
<dbReference type="PANTHER" id="PTHR33734:SF22">
    <property type="entry name" value="MEMBRANE-BOUND LYTIC MUREIN TRANSGLYCOSYLASE D"/>
    <property type="match status" value="1"/>
</dbReference>
<dbReference type="EMBL" id="CP019352">
    <property type="protein sequence ID" value="APY00113.1"/>
    <property type="molecule type" value="Genomic_DNA"/>
</dbReference>
<sequence length="155" mass="16852">MVDVVIDGKPAKMNTTTGVYTFTNGAPDSYTSNNTVTTVTEKANPNVEAKTVLDSKIHTVVKGETLYSISKKYEISMAHIKSLNNLSSNVLSVNQQLKIGYNTKAEISNNSVYIVKKGDSLFGIAKREGLSVAELKQLNGLETNIIKVGQELKLK</sequence>
<gene>
    <name evidence="2" type="ORF">BWR22_07250</name>
</gene>
<dbReference type="SUPFAM" id="SSF54106">
    <property type="entry name" value="LysM domain"/>
    <property type="match status" value="2"/>
</dbReference>
<dbReference type="CDD" id="cd00118">
    <property type="entry name" value="LysM"/>
    <property type="match status" value="2"/>
</dbReference>
<reference evidence="2 3" key="1">
    <citation type="submission" date="2017-01" db="EMBL/GenBank/DDBJ databases">
        <title>Complete genome of Lacinutrix venerupis DOK2-8 isolated from seawater in Dokdo.</title>
        <authorList>
            <person name="Chi W.-J."/>
            <person name="Kim J.H."/>
        </authorList>
    </citation>
    <scope>NUCLEOTIDE SEQUENCE [LARGE SCALE GENOMIC DNA]</scope>
    <source>
        <strain evidence="2 3">DOK2-8</strain>
    </source>
</reference>
<dbReference type="GO" id="GO:0008932">
    <property type="term" value="F:lytic endotransglycosylase activity"/>
    <property type="evidence" value="ECO:0007669"/>
    <property type="project" value="TreeGrafter"/>
</dbReference>